<evidence type="ECO:0000256" key="3">
    <source>
        <dbReference type="SAM" id="MobiDB-lite"/>
    </source>
</evidence>
<feature type="non-terminal residue" evidence="4">
    <location>
        <position position="1"/>
    </location>
</feature>
<feature type="non-terminal residue" evidence="4">
    <location>
        <position position="388"/>
    </location>
</feature>
<reference evidence="4 5" key="1">
    <citation type="submission" date="2019-09" db="EMBL/GenBank/DDBJ databases">
        <title>Bird 10,000 Genomes (B10K) Project - Family phase.</title>
        <authorList>
            <person name="Zhang G."/>
        </authorList>
    </citation>
    <scope>NUCLEOTIDE SEQUENCE [LARGE SCALE GENOMIC DNA]</scope>
    <source>
        <strain evidence="4">B10K-DU-001-45</strain>
        <tissue evidence="4">Muscle</tissue>
    </source>
</reference>
<dbReference type="GO" id="GO:0005634">
    <property type="term" value="C:nucleus"/>
    <property type="evidence" value="ECO:0007669"/>
    <property type="project" value="UniProtKB-SubCell"/>
</dbReference>
<dbReference type="Proteomes" id="UP000550059">
    <property type="component" value="Unassembled WGS sequence"/>
</dbReference>
<proteinExistence type="predicted"/>
<sequence length="388" mass="39265">RGGGGGWGTSNQRYSNVIQPSSFKSDTWGGSRDHGRGFFGSSDFGSSGGSSRNADFSQNRFSALASSQSVADGSKDEEERLLECVVKDMEIWESSGQWIFSCYSPMKEKPNVSGFSDVSPEELRVEYYDSRANNIVGNYIDAVQKLALQWKNRLLQLKGLNASTKASLLSAFKAAGTQAAPAFGMGGQQTSGFGLSSFPVSSSSSTSASSFSFKASSSLISSTSSGSSPAAGSSSAAANPPAFGTASSPSAPQSVGFGSPAAPSTPSAASFSFKPAATAAAFGTSGFSGFGSASAGSSASTTAAAFGAFGATVAPSGSSSSGALFGQSGSASAHPVTSASAAATNSSPASEKLFTPKSELSAEEWQQFEAKEFTIGKIPLKPPPVELL</sequence>
<feature type="region of interest" description="Disordered" evidence="3">
    <location>
        <begin position="1"/>
        <end position="30"/>
    </location>
</feature>
<dbReference type="PANTHER" id="PTHR46527">
    <property type="entry name" value="NUCLEOPORIN-LIKE PROTEIN 2"/>
    <property type="match status" value="1"/>
</dbReference>
<evidence type="ECO:0000313" key="4">
    <source>
        <dbReference type="EMBL" id="NXL19239.1"/>
    </source>
</evidence>
<keyword evidence="5" id="KW-1185">Reference proteome</keyword>
<dbReference type="EMBL" id="VXAS01011369">
    <property type="protein sequence ID" value="NXL19239.1"/>
    <property type="molecule type" value="Genomic_DNA"/>
</dbReference>
<name>A0A7L0QRF5_SETKR</name>
<evidence type="ECO:0000256" key="1">
    <source>
        <dbReference type="ARBA" id="ARBA00004123"/>
    </source>
</evidence>
<accession>A0A7L0QRF5</accession>
<organism evidence="4 5">
    <name type="scientific">Setophaga kirtlandii</name>
    <name type="common">Kirtland's warbler</name>
    <name type="synonym">Dendroica kirtlandii</name>
    <dbReference type="NCBI Taxonomy" id="298831"/>
    <lineage>
        <taxon>Eukaryota</taxon>
        <taxon>Metazoa</taxon>
        <taxon>Chordata</taxon>
        <taxon>Craniata</taxon>
        <taxon>Vertebrata</taxon>
        <taxon>Euteleostomi</taxon>
        <taxon>Archelosauria</taxon>
        <taxon>Archosauria</taxon>
        <taxon>Dinosauria</taxon>
        <taxon>Saurischia</taxon>
        <taxon>Theropoda</taxon>
        <taxon>Coelurosauria</taxon>
        <taxon>Aves</taxon>
        <taxon>Neognathae</taxon>
        <taxon>Neoaves</taxon>
        <taxon>Telluraves</taxon>
        <taxon>Australaves</taxon>
        <taxon>Passeriformes</taxon>
        <taxon>Passeroidea</taxon>
        <taxon>Parulidae</taxon>
        <taxon>Setophaga</taxon>
    </lineage>
</organism>
<feature type="compositionally biased region" description="Low complexity" evidence="3">
    <location>
        <begin position="338"/>
        <end position="350"/>
    </location>
</feature>
<feature type="compositionally biased region" description="Polar residues" evidence="3">
    <location>
        <begin position="9"/>
        <end position="25"/>
    </location>
</feature>
<comment type="subcellular location">
    <subcellularLocation>
        <location evidence="1">Nucleus</location>
    </subcellularLocation>
</comment>
<protein>
    <submittedName>
        <fullName evidence="4">NUPL2 protein</fullName>
    </submittedName>
</protein>
<feature type="region of interest" description="Disordered" evidence="3">
    <location>
        <begin position="324"/>
        <end position="358"/>
    </location>
</feature>
<gene>
    <name evidence="4" type="primary">Nupl2</name>
    <name evidence="4" type="ORF">SETKIR_R08341</name>
</gene>
<dbReference type="PANTHER" id="PTHR46527:SF1">
    <property type="entry name" value="NUCLEOPORIN NUP42"/>
    <property type="match status" value="1"/>
</dbReference>
<comment type="caution">
    <text evidence="4">The sequence shown here is derived from an EMBL/GenBank/DDBJ whole genome shotgun (WGS) entry which is preliminary data.</text>
</comment>
<dbReference type="InterPro" id="IPR051767">
    <property type="entry name" value="Nucleoporin_NUP42"/>
</dbReference>
<evidence type="ECO:0000313" key="5">
    <source>
        <dbReference type="Proteomes" id="UP000550059"/>
    </source>
</evidence>
<evidence type="ECO:0000256" key="2">
    <source>
        <dbReference type="ARBA" id="ARBA00023242"/>
    </source>
</evidence>
<feature type="compositionally biased region" description="Low complexity" evidence="3">
    <location>
        <begin position="230"/>
        <end position="244"/>
    </location>
</feature>
<keyword evidence="2" id="KW-0539">Nucleus</keyword>
<dbReference type="AlphaFoldDB" id="A0A7L0QRF5"/>
<feature type="compositionally biased region" description="Polar residues" evidence="3">
    <location>
        <begin position="324"/>
        <end position="337"/>
    </location>
</feature>
<feature type="region of interest" description="Disordered" evidence="3">
    <location>
        <begin position="230"/>
        <end position="259"/>
    </location>
</feature>